<proteinExistence type="predicted"/>
<protein>
    <submittedName>
        <fullName evidence="1">Uncharacterized protein</fullName>
    </submittedName>
</protein>
<accession>A0A395XHI0</accession>
<dbReference type="AlphaFoldDB" id="A0A395XHI0"/>
<evidence type="ECO:0000313" key="2">
    <source>
        <dbReference type="Proteomes" id="UP000266376"/>
    </source>
</evidence>
<evidence type="ECO:0000313" key="1">
    <source>
        <dbReference type="EMBL" id="RGW48968.1"/>
    </source>
</evidence>
<comment type="caution">
    <text evidence="1">The sequence shown here is derived from an EMBL/GenBank/DDBJ whole genome shotgun (WGS) entry which is preliminary data.</text>
</comment>
<reference evidence="1 2" key="1">
    <citation type="submission" date="2018-08" db="EMBL/GenBank/DDBJ databases">
        <title>A genome reference for cultivated species of the human gut microbiota.</title>
        <authorList>
            <person name="Zou Y."/>
            <person name="Xue W."/>
            <person name="Luo G."/>
        </authorList>
    </citation>
    <scope>NUCLEOTIDE SEQUENCE [LARGE SCALE GENOMIC DNA]</scope>
    <source>
        <strain evidence="1 2">AF12-11</strain>
    </source>
</reference>
<organism evidence="1 2">
    <name type="scientific">Dorea formicigenerans</name>
    <dbReference type="NCBI Taxonomy" id="39486"/>
    <lineage>
        <taxon>Bacteria</taxon>
        <taxon>Bacillati</taxon>
        <taxon>Bacillota</taxon>
        <taxon>Clostridia</taxon>
        <taxon>Lachnospirales</taxon>
        <taxon>Lachnospiraceae</taxon>
        <taxon>Dorea</taxon>
    </lineage>
</organism>
<dbReference type="EMBL" id="QSAJ01000050">
    <property type="protein sequence ID" value="RGW48968.1"/>
    <property type="molecule type" value="Genomic_DNA"/>
</dbReference>
<gene>
    <name evidence="1" type="ORF">DWV67_14365</name>
</gene>
<name>A0A395XHI0_9FIRM</name>
<sequence length="91" mass="10561">MLKKENEGGLRDLVYKYSYSVVDKYSRHCIDNLWLLQGKDDSTNSNWYIHRRSPISKQKGEKFQMASGIVKYTPQTGSLGLRRVVNSFLSE</sequence>
<dbReference type="Proteomes" id="UP000266376">
    <property type="component" value="Unassembled WGS sequence"/>
</dbReference>